<evidence type="ECO:0000313" key="1">
    <source>
        <dbReference type="EMBL" id="SCG81036.1"/>
    </source>
</evidence>
<reference evidence="2" key="1">
    <citation type="submission" date="2016-06" db="EMBL/GenBank/DDBJ databases">
        <authorList>
            <person name="Varghese N."/>
            <person name="Submissions Spin"/>
        </authorList>
    </citation>
    <scope>NUCLEOTIDE SEQUENCE [LARGE SCALE GENOMIC DNA]</scope>
    <source>
        <strain evidence="2">DSM 44983</strain>
    </source>
</reference>
<dbReference type="Proteomes" id="UP000198226">
    <property type="component" value="Chromosome I"/>
</dbReference>
<organism evidence="1 2">
    <name type="scientific">Micromonospora rifamycinica</name>
    <dbReference type="NCBI Taxonomy" id="291594"/>
    <lineage>
        <taxon>Bacteria</taxon>
        <taxon>Bacillati</taxon>
        <taxon>Actinomycetota</taxon>
        <taxon>Actinomycetes</taxon>
        <taxon>Micromonosporales</taxon>
        <taxon>Micromonosporaceae</taxon>
        <taxon>Micromonospora</taxon>
    </lineage>
</organism>
<keyword evidence="2" id="KW-1185">Reference proteome</keyword>
<proteinExistence type="predicted"/>
<sequence>MDEAGAEPSFAVLMAGYVVDFHHRSACSRCQPDGSCVRLTRAGETLRAWRDRKSR</sequence>
<protein>
    <submittedName>
        <fullName evidence="1">Uncharacterized protein</fullName>
    </submittedName>
</protein>
<gene>
    <name evidence="1" type="ORF">GA0070623_5409</name>
</gene>
<evidence type="ECO:0000313" key="2">
    <source>
        <dbReference type="Proteomes" id="UP000198226"/>
    </source>
</evidence>
<accession>A0A1C5KF61</accession>
<dbReference type="EMBL" id="LT607752">
    <property type="protein sequence ID" value="SCG81036.1"/>
    <property type="molecule type" value="Genomic_DNA"/>
</dbReference>
<dbReference type="AlphaFoldDB" id="A0A1C5KF61"/>
<name>A0A1C5KF61_9ACTN</name>